<evidence type="ECO:0000313" key="1">
    <source>
        <dbReference type="EMBL" id="VDM47575.1"/>
    </source>
</evidence>
<proteinExistence type="predicted"/>
<dbReference type="EMBL" id="UYWY01023444">
    <property type="protein sequence ID" value="VDM47575.1"/>
    <property type="molecule type" value="Genomic_DNA"/>
</dbReference>
<dbReference type="AlphaFoldDB" id="A0A3P7IJA4"/>
<sequence length="89" mass="10443">MRIGELSSACSSYGCWRYRHRAAGSVKRTISSRTLPRSEFLRASLLQSREVRADVASRQNRMLFLQVSKSMSRTYLISWRVKRNHCFTR</sequence>
<gene>
    <name evidence="1" type="ORF">TCNE_LOCUS16254</name>
</gene>
<name>A0A3P7IJA4_TOXCA</name>
<organism evidence="1">
    <name type="scientific">Toxocara canis</name>
    <name type="common">Canine roundworm</name>
    <dbReference type="NCBI Taxonomy" id="6265"/>
    <lineage>
        <taxon>Eukaryota</taxon>
        <taxon>Metazoa</taxon>
        <taxon>Ecdysozoa</taxon>
        <taxon>Nematoda</taxon>
        <taxon>Chromadorea</taxon>
        <taxon>Rhabditida</taxon>
        <taxon>Spirurina</taxon>
        <taxon>Ascaridomorpha</taxon>
        <taxon>Ascaridoidea</taxon>
        <taxon>Toxocaridae</taxon>
        <taxon>Toxocara</taxon>
    </lineage>
</organism>
<reference evidence="1" key="1">
    <citation type="submission" date="2018-11" db="EMBL/GenBank/DDBJ databases">
        <authorList>
            <consortium name="Pathogen Informatics"/>
        </authorList>
    </citation>
    <scope>NUCLEOTIDE SEQUENCE [LARGE SCALE GENOMIC DNA]</scope>
</reference>
<protein>
    <submittedName>
        <fullName evidence="1">Uncharacterized protein</fullName>
    </submittedName>
</protein>
<accession>A0A3P7IJA4</accession>